<dbReference type="AlphaFoldDB" id="A0A0Q3WUF7"/>
<dbReference type="RefSeq" id="WP_055737841.1">
    <property type="nucleotide sequence ID" value="NZ_JAAIWL010000071.1"/>
</dbReference>
<dbReference type="InterPro" id="IPR019667">
    <property type="entry name" value="Uncharacterised_YbaK"/>
</dbReference>
<dbReference type="PATRIC" id="fig|157838.3.peg.104"/>
<evidence type="ECO:0000313" key="2">
    <source>
        <dbReference type="Proteomes" id="UP000051888"/>
    </source>
</evidence>
<dbReference type="OrthoDB" id="2915109at2"/>
<reference evidence="1 2" key="1">
    <citation type="submission" date="2015-09" db="EMBL/GenBank/DDBJ databases">
        <title>Genome sequencing project for genomic taxonomy and phylogenomics of Bacillus-like bacteria.</title>
        <authorList>
            <person name="Liu B."/>
            <person name="Wang J."/>
            <person name="Zhu Y."/>
            <person name="Liu G."/>
            <person name="Chen Q."/>
            <person name="Chen Z."/>
            <person name="Lan J."/>
            <person name="Che J."/>
            <person name="Ge C."/>
            <person name="Shi H."/>
            <person name="Pan Z."/>
            <person name="Liu X."/>
        </authorList>
    </citation>
    <scope>NUCLEOTIDE SEQUENCE [LARGE SCALE GENOMIC DNA]</scope>
    <source>
        <strain evidence="1 2">LMG 18435</strain>
    </source>
</reference>
<comment type="caution">
    <text evidence="1">The sequence shown here is derived from an EMBL/GenBank/DDBJ whole genome shotgun (WGS) entry which is preliminary data.</text>
</comment>
<organism evidence="1 2">
    <name type="scientific">Heyndrickxia shackletonii</name>
    <dbReference type="NCBI Taxonomy" id="157838"/>
    <lineage>
        <taxon>Bacteria</taxon>
        <taxon>Bacillati</taxon>
        <taxon>Bacillota</taxon>
        <taxon>Bacilli</taxon>
        <taxon>Bacillales</taxon>
        <taxon>Bacillaceae</taxon>
        <taxon>Heyndrickxia</taxon>
    </lineage>
</organism>
<accession>A0A0Q3WUF7</accession>
<proteinExistence type="predicted"/>
<keyword evidence="2" id="KW-1185">Reference proteome</keyword>
<dbReference type="EMBL" id="LJJC01000004">
    <property type="protein sequence ID" value="KQL52164.1"/>
    <property type="molecule type" value="Genomic_DNA"/>
</dbReference>
<dbReference type="Proteomes" id="UP000051888">
    <property type="component" value="Unassembled WGS sequence"/>
</dbReference>
<name>A0A0Q3WUF7_9BACI</name>
<dbReference type="Pfam" id="PF10730">
    <property type="entry name" value="DUF2521"/>
    <property type="match status" value="1"/>
</dbReference>
<gene>
    <name evidence="1" type="ORF">AN964_00435</name>
</gene>
<sequence>MNVITTLSAKRRERQIKNERKLLRELSIESLKKSVQNSFSSERVQGGIWVQQGVEEGCYDVAIEAYLLGGQYSRFGYGGEPVEHIKLRCEKELKHLTDTLYNFWLYWKFGDESLMQESTYYACEQFVDKWWMEGFKKGEQRRKLRLH</sequence>
<dbReference type="STRING" id="157838.AN964_00435"/>
<protein>
    <recommendedName>
        <fullName evidence="3">DUF2521 domain-containing protein</fullName>
    </recommendedName>
</protein>
<evidence type="ECO:0008006" key="3">
    <source>
        <dbReference type="Google" id="ProtNLM"/>
    </source>
</evidence>
<evidence type="ECO:0000313" key="1">
    <source>
        <dbReference type="EMBL" id="KQL52164.1"/>
    </source>
</evidence>